<dbReference type="PANTHER" id="PTHR23501">
    <property type="entry name" value="MAJOR FACILITATOR SUPERFAMILY"/>
    <property type="match status" value="1"/>
</dbReference>
<sequence length="498" mass="51902">MRVGHHSSQDEACAASPPASSSHHEQFGRRFAGRGNPAAVSCPPGRCPEMPRGPVRALATKQRRKTPRGAKPVTETTAASPTARGSAVPGVARRVLTVFLPFALAYFLSYLYRTVNAVIADELTAALGVTAAGLGFLTSAYFIAFGLFQPPLGLLLDRYGPRRVEAALLLVAAAGAALFALGGDLAALAVGRALIGLGVSACLMAALTANVMWWPRERLPLVNGLFMACGGLGAVFATTPVRALLEITDWRGLFLGIAAATVAVAALLFVAVPERRLEGSGRATLGEMLRGTVAVLRSPVFWRLAPTCASVQGAFLAYISLWAGPWLRDVEAMDRIGVATHLQHAAVAMVAGYASFGLIADAARRIGLTPLAVQTVGVAAAVAVQGAMALDLGLSPLAGWALYAYFASASVMGYSVLTQRFSAELAGRVNTAVNLLMFVVAFTLQPAIGGLLGFFPTATGYAVEGHRLAMLGVVGIQAVCVAWQVMGMIAERRSGTSR</sequence>
<comment type="caution">
    <text evidence="8">The sequence shown here is derived from an EMBL/GenBank/DDBJ whole genome shotgun (WGS) entry which is preliminary data.</text>
</comment>
<dbReference type="EMBL" id="RZIJ01000029">
    <property type="protein sequence ID" value="RUQ64540.1"/>
    <property type="molecule type" value="Genomic_DNA"/>
</dbReference>
<comment type="subcellular location">
    <subcellularLocation>
        <location evidence="1">Membrane</location>
        <topology evidence="1">Multi-pass membrane protein</topology>
    </subcellularLocation>
</comment>
<reference evidence="8 9" key="1">
    <citation type="submission" date="2018-12" db="EMBL/GenBank/DDBJ databases">
        <authorList>
            <person name="Yang Y."/>
        </authorList>
    </citation>
    <scope>NUCLEOTIDE SEQUENCE [LARGE SCALE GENOMIC DNA]</scope>
    <source>
        <strain evidence="8 9">GSF71</strain>
    </source>
</reference>
<keyword evidence="2 6" id="KW-0812">Transmembrane</keyword>
<feature type="transmembrane region" description="Helical" evidence="6">
    <location>
        <begin position="194"/>
        <end position="214"/>
    </location>
</feature>
<feature type="transmembrane region" description="Helical" evidence="6">
    <location>
        <begin position="221"/>
        <end position="241"/>
    </location>
</feature>
<evidence type="ECO:0000256" key="4">
    <source>
        <dbReference type="ARBA" id="ARBA00023136"/>
    </source>
</evidence>
<gene>
    <name evidence="8" type="ORF">EJ913_26430</name>
</gene>
<feature type="transmembrane region" description="Helical" evidence="6">
    <location>
        <begin position="341"/>
        <end position="359"/>
    </location>
</feature>
<dbReference type="InterPro" id="IPR020846">
    <property type="entry name" value="MFS_dom"/>
</dbReference>
<dbReference type="GO" id="GO:0005886">
    <property type="term" value="C:plasma membrane"/>
    <property type="evidence" value="ECO:0007669"/>
    <property type="project" value="TreeGrafter"/>
</dbReference>
<feature type="region of interest" description="Disordered" evidence="5">
    <location>
        <begin position="1"/>
        <end position="84"/>
    </location>
</feature>
<feature type="domain" description="Major facilitator superfamily (MFS) profile" evidence="7">
    <location>
        <begin position="98"/>
        <end position="498"/>
    </location>
</feature>
<feature type="transmembrane region" description="Helical" evidence="6">
    <location>
        <begin position="300"/>
        <end position="321"/>
    </location>
</feature>
<evidence type="ECO:0000256" key="3">
    <source>
        <dbReference type="ARBA" id="ARBA00022989"/>
    </source>
</evidence>
<feature type="transmembrane region" description="Helical" evidence="6">
    <location>
        <begin position="429"/>
        <end position="448"/>
    </location>
</feature>
<feature type="transmembrane region" description="Helical" evidence="6">
    <location>
        <begin position="371"/>
        <end position="394"/>
    </location>
</feature>
<evidence type="ECO:0000256" key="1">
    <source>
        <dbReference type="ARBA" id="ARBA00004141"/>
    </source>
</evidence>
<feature type="transmembrane region" description="Helical" evidence="6">
    <location>
        <begin position="124"/>
        <end position="148"/>
    </location>
</feature>
<accession>A0A3S0XJ60</accession>
<keyword evidence="9" id="KW-1185">Reference proteome</keyword>
<feature type="transmembrane region" description="Helical" evidence="6">
    <location>
        <begin position="253"/>
        <end position="272"/>
    </location>
</feature>
<dbReference type="PANTHER" id="PTHR23501:SF169">
    <property type="entry name" value="SLR0616 PROTEIN"/>
    <property type="match status" value="1"/>
</dbReference>
<name>A0A3S0XJ60_9PROT</name>
<keyword evidence="3 6" id="KW-1133">Transmembrane helix</keyword>
<evidence type="ECO:0000313" key="9">
    <source>
        <dbReference type="Proteomes" id="UP000280346"/>
    </source>
</evidence>
<organism evidence="8 9">
    <name type="scientific">Azospirillum doebereinerae</name>
    <dbReference type="NCBI Taxonomy" id="92933"/>
    <lineage>
        <taxon>Bacteria</taxon>
        <taxon>Pseudomonadati</taxon>
        <taxon>Pseudomonadota</taxon>
        <taxon>Alphaproteobacteria</taxon>
        <taxon>Rhodospirillales</taxon>
        <taxon>Azospirillaceae</taxon>
        <taxon>Azospirillum</taxon>
    </lineage>
</organism>
<feature type="transmembrane region" description="Helical" evidence="6">
    <location>
        <begin position="168"/>
        <end position="188"/>
    </location>
</feature>
<evidence type="ECO:0000259" key="7">
    <source>
        <dbReference type="PROSITE" id="PS50850"/>
    </source>
</evidence>
<protein>
    <submittedName>
        <fullName evidence="8">MFS transporter</fullName>
    </submittedName>
</protein>
<dbReference type="Pfam" id="PF07690">
    <property type="entry name" value="MFS_1"/>
    <property type="match status" value="1"/>
</dbReference>
<evidence type="ECO:0000256" key="2">
    <source>
        <dbReference type="ARBA" id="ARBA00022692"/>
    </source>
</evidence>
<dbReference type="InterPro" id="IPR011701">
    <property type="entry name" value="MFS"/>
</dbReference>
<feature type="transmembrane region" description="Helical" evidence="6">
    <location>
        <begin position="94"/>
        <end position="112"/>
    </location>
</feature>
<dbReference type="SUPFAM" id="SSF103473">
    <property type="entry name" value="MFS general substrate transporter"/>
    <property type="match status" value="1"/>
</dbReference>
<keyword evidence="4 6" id="KW-0472">Membrane</keyword>
<evidence type="ECO:0000256" key="5">
    <source>
        <dbReference type="SAM" id="MobiDB-lite"/>
    </source>
</evidence>
<dbReference type="OrthoDB" id="272777at2"/>
<dbReference type="AlphaFoldDB" id="A0A3S0XJ60"/>
<proteinExistence type="predicted"/>
<feature type="transmembrane region" description="Helical" evidence="6">
    <location>
        <begin position="468"/>
        <end position="490"/>
    </location>
</feature>
<evidence type="ECO:0000313" key="8">
    <source>
        <dbReference type="EMBL" id="RUQ64540.1"/>
    </source>
</evidence>
<evidence type="ECO:0000256" key="6">
    <source>
        <dbReference type="SAM" id="Phobius"/>
    </source>
</evidence>
<dbReference type="Gene3D" id="1.20.1250.20">
    <property type="entry name" value="MFS general substrate transporter like domains"/>
    <property type="match status" value="1"/>
</dbReference>
<dbReference type="PROSITE" id="PS50850">
    <property type="entry name" value="MFS"/>
    <property type="match status" value="1"/>
</dbReference>
<dbReference type="GO" id="GO:0022857">
    <property type="term" value="F:transmembrane transporter activity"/>
    <property type="evidence" value="ECO:0007669"/>
    <property type="project" value="InterPro"/>
</dbReference>
<feature type="transmembrane region" description="Helical" evidence="6">
    <location>
        <begin position="400"/>
        <end position="417"/>
    </location>
</feature>
<feature type="compositionally biased region" description="Low complexity" evidence="5">
    <location>
        <begin position="12"/>
        <end position="21"/>
    </location>
</feature>
<dbReference type="InterPro" id="IPR036259">
    <property type="entry name" value="MFS_trans_sf"/>
</dbReference>
<dbReference type="Proteomes" id="UP000280346">
    <property type="component" value="Unassembled WGS sequence"/>
</dbReference>